<dbReference type="SMART" id="SM00459">
    <property type="entry name" value="Sorb"/>
    <property type="match status" value="1"/>
</dbReference>
<feature type="region of interest" description="Disordered" evidence="3">
    <location>
        <begin position="1"/>
        <end position="122"/>
    </location>
</feature>
<dbReference type="PROSITE" id="PS50831">
    <property type="entry name" value="SOHO"/>
    <property type="match status" value="1"/>
</dbReference>
<name>A0AAJ6YLE5_9HYME</name>
<organism evidence="5 6">
    <name type="scientific">Ceratosolen solmsi marchali</name>
    <dbReference type="NCBI Taxonomy" id="326594"/>
    <lineage>
        <taxon>Eukaryota</taxon>
        <taxon>Metazoa</taxon>
        <taxon>Ecdysozoa</taxon>
        <taxon>Arthropoda</taxon>
        <taxon>Hexapoda</taxon>
        <taxon>Insecta</taxon>
        <taxon>Pterygota</taxon>
        <taxon>Neoptera</taxon>
        <taxon>Endopterygota</taxon>
        <taxon>Hymenoptera</taxon>
        <taxon>Apocrita</taxon>
        <taxon>Proctotrupomorpha</taxon>
        <taxon>Chalcidoidea</taxon>
        <taxon>Agaonidae</taxon>
        <taxon>Agaoninae</taxon>
        <taxon>Ceratosolen</taxon>
    </lineage>
</organism>
<dbReference type="AlphaFoldDB" id="A0AAJ6YLE5"/>
<protein>
    <submittedName>
        <fullName evidence="6">Sorbin and SH3 domain-containing protein 1 isoform X1</fullName>
    </submittedName>
</protein>
<evidence type="ECO:0000256" key="2">
    <source>
        <dbReference type="ARBA" id="ARBA00022949"/>
    </source>
</evidence>
<evidence type="ECO:0000256" key="3">
    <source>
        <dbReference type="SAM" id="MobiDB-lite"/>
    </source>
</evidence>
<comment type="subcellular location">
    <subcellularLocation>
        <location evidence="1">Cell junction</location>
    </subcellularLocation>
</comment>
<keyword evidence="2" id="KW-0965">Cell junction</keyword>
<evidence type="ECO:0000313" key="5">
    <source>
        <dbReference type="Proteomes" id="UP000695007"/>
    </source>
</evidence>
<dbReference type="CTD" id="36084"/>
<dbReference type="GeneID" id="105364077"/>
<dbReference type="GO" id="GO:0070161">
    <property type="term" value="C:anchoring junction"/>
    <property type="evidence" value="ECO:0007669"/>
    <property type="project" value="UniProtKB-SubCell"/>
</dbReference>
<evidence type="ECO:0000256" key="1">
    <source>
        <dbReference type="ARBA" id="ARBA00004282"/>
    </source>
</evidence>
<feature type="compositionally biased region" description="Pro residues" evidence="3">
    <location>
        <begin position="25"/>
        <end position="34"/>
    </location>
</feature>
<accession>A0AAJ6YLE5</accession>
<evidence type="ECO:0000313" key="6">
    <source>
        <dbReference type="RefSeq" id="XP_011500239.1"/>
    </source>
</evidence>
<reference evidence="6" key="1">
    <citation type="submission" date="2025-08" db="UniProtKB">
        <authorList>
            <consortium name="RefSeq"/>
        </authorList>
    </citation>
    <scope>IDENTIFICATION</scope>
</reference>
<sequence>MLEKKMIAPTFKALSAKPGVWSPGSEPPKLPRQPSPEGNRDGKDESIPPVWTPSSAGPSPVAERKEFRPVPFESPILSRKKSAQSAAKADTIPPPWQDENQPKEASQVPSQSIPSRIVNSYSAPSQGLNALSAGAPRLPRAQNPTITLLQKAREGHLPKGAAYLDDNDHFVSNKSDDKPLLSSVDSFYSLKKDYESEQETDNFPTQKVADPVFRKYEGIGPTTRGGIPIVLRSEVKENNQAKWYKQMYDSLHRAPKNDDYVTIRYKPHRGSRTGYSGTSSGYLSEPEPRSYSERSCTLDNRRHRQRNKENDFSTCTLPRPSGRIDGHYSPETYHLQPGRIEDYVPGNCSIQEKESKEWWDEVMDIFDGPFEQPNIHSPKSYMTHALKESGYESDSTLVFRRREDASPLSPLEQRIAYKTVQKGGDVPLHGLRKPAPERPKEISVQVLHSRHTYIHLVNKRKKKLNRSMEQCTLVLLPEQ</sequence>
<dbReference type="InterPro" id="IPR003127">
    <property type="entry name" value="SoHo_dom"/>
</dbReference>
<dbReference type="KEGG" id="csol:105364077"/>
<gene>
    <name evidence="6" type="primary">LOC105364077</name>
</gene>
<dbReference type="RefSeq" id="XP_011500239.1">
    <property type="nucleotide sequence ID" value="XM_011501937.1"/>
</dbReference>
<evidence type="ECO:0000259" key="4">
    <source>
        <dbReference type="PROSITE" id="PS50831"/>
    </source>
</evidence>
<proteinExistence type="predicted"/>
<keyword evidence="5" id="KW-1185">Reference proteome</keyword>
<dbReference type="Proteomes" id="UP000695007">
    <property type="component" value="Unplaced"/>
</dbReference>
<feature type="compositionally biased region" description="Low complexity" evidence="3">
    <location>
        <begin position="272"/>
        <end position="285"/>
    </location>
</feature>
<feature type="domain" description="SoHo" evidence="4">
    <location>
        <begin position="210"/>
        <end position="273"/>
    </location>
</feature>
<feature type="compositionally biased region" description="Polar residues" evidence="3">
    <location>
        <begin position="103"/>
        <end position="122"/>
    </location>
</feature>
<feature type="region of interest" description="Disordered" evidence="3">
    <location>
        <begin position="271"/>
        <end position="329"/>
    </location>
</feature>